<dbReference type="Proteomes" id="UP000232587">
    <property type="component" value="Unassembled WGS sequence"/>
</dbReference>
<protein>
    <submittedName>
        <fullName evidence="1">Uncharacterized protein</fullName>
    </submittedName>
</protein>
<dbReference type="RefSeq" id="WP_232730235.1">
    <property type="nucleotide sequence ID" value="NZ_PHUF01000005.1"/>
</dbReference>
<evidence type="ECO:0000313" key="2">
    <source>
        <dbReference type="Proteomes" id="UP000232587"/>
    </source>
</evidence>
<name>A0A2N0H4T0_9SPHN</name>
<reference evidence="1 2" key="1">
    <citation type="submission" date="2017-11" db="EMBL/GenBank/DDBJ databases">
        <title>Genomic Encyclopedia of Type Strains, Phase III (KMG-III): the genomes of soil and plant-associated and newly described type strains.</title>
        <authorList>
            <person name="Whitman W."/>
        </authorList>
    </citation>
    <scope>NUCLEOTIDE SEQUENCE [LARGE SCALE GENOMIC DNA]</scope>
    <source>
        <strain evidence="1 2">CGMCC 1.12274</strain>
    </source>
</reference>
<dbReference type="EMBL" id="PHUF01000005">
    <property type="protein sequence ID" value="PKB13933.1"/>
    <property type="molecule type" value="Genomic_DNA"/>
</dbReference>
<comment type="caution">
    <text evidence="1">The sequence shown here is derived from an EMBL/GenBank/DDBJ whole genome shotgun (WGS) entry which is preliminary data.</text>
</comment>
<organism evidence="1 2">
    <name type="scientific">Novosphingobium kunmingense</name>
    <dbReference type="NCBI Taxonomy" id="1211806"/>
    <lineage>
        <taxon>Bacteria</taxon>
        <taxon>Pseudomonadati</taxon>
        <taxon>Pseudomonadota</taxon>
        <taxon>Alphaproteobacteria</taxon>
        <taxon>Sphingomonadales</taxon>
        <taxon>Sphingomonadaceae</taxon>
        <taxon>Novosphingobium</taxon>
    </lineage>
</organism>
<proteinExistence type="predicted"/>
<accession>A0A2N0H4T0</accession>
<keyword evidence="2" id="KW-1185">Reference proteome</keyword>
<dbReference type="AlphaFoldDB" id="A0A2N0H4T0"/>
<sequence>MNAYSSFAPPISPLCGPVPDAGHGDYGDPSSNTFDLKWSALHDAARVVAMLAGVSAEPTHGGMRDFPLTMRDAGGWRRDLCEQGIDDLSAIMEPGLAALLSVHSRGADPAPAALALWQEFAAARNALLALAPPSANLAPSRFA</sequence>
<gene>
    <name evidence="1" type="ORF">B0I00_2561</name>
</gene>
<evidence type="ECO:0000313" key="1">
    <source>
        <dbReference type="EMBL" id="PKB13933.1"/>
    </source>
</evidence>